<dbReference type="EMBL" id="CP033577">
    <property type="protein sequence ID" value="AYV21688.1"/>
    <property type="molecule type" value="Genomic_DNA"/>
</dbReference>
<sequence>MTKSVILTLAITTTFSFNSYAEFDISGVSSDSANSLLSSASQLAQTNSPVVDNLVKELSISPQQAATGAGALLSLAKNQLGSGQGSELNSLIPGLSSLTNSGLLSSVENMESVKNAFASVGLDPALISQFTPVILDYLGTQGASSGLMNSLSGLWQE</sequence>
<dbReference type="RefSeq" id="WP_124940542.1">
    <property type="nucleotide sequence ID" value="NZ_CP033577.1"/>
</dbReference>
<dbReference type="AlphaFoldDB" id="A0A3G4VCN8"/>
<proteinExistence type="predicted"/>
<dbReference type="InterPro" id="IPR021302">
    <property type="entry name" value="DUF2780_VcgC/VcgE"/>
</dbReference>
<accession>A0A3G4VCN8</accession>
<gene>
    <name evidence="1" type="ORF">ECB94_10690</name>
</gene>
<dbReference type="GeneID" id="64084701"/>
<name>A0A3G4VCN8_9VIBR</name>
<evidence type="ECO:0000313" key="1">
    <source>
        <dbReference type="EMBL" id="AYV21688.1"/>
    </source>
</evidence>
<organism evidence="1 2">
    <name type="scientific">Vibrio mediterranei</name>
    <dbReference type="NCBI Taxonomy" id="689"/>
    <lineage>
        <taxon>Bacteria</taxon>
        <taxon>Pseudomonadati</taxon>
        <taxon>Pseudomonadota</taxon>
        <taxon>Gammaproteobacteria</taxon>
        <taxon>Vibrionales</taxon>
        <taxon>Vibrionaceae</taxon>
        <taxon>Vibrio</taxon>
    </lineage>
</organism>
<reference evidence="1 2" key="1">
    <citation type="submission" date="2018-11" db="EMBL/GenBank/DDBJ databases">
        <title>Complete Genome Sequence of Vbrio mediterranei 117-T6: a Potential Pathogen Bacteria Isolated from the Conchocelis of Pyropia.</title>
        <authorList>
            <person name="Liu Q."/>
        </authorList>
    </citation>
    <scope>NUCLEOTIDE SEQUENCE [LARGE SCALE GENOMIC DNA]</scope>
    <source>
        <strain evidence="1 2">117-T6</strain>
    </source>
</reference>
<dbReference type="Pfam" id="PF11075">
    <property type="entry name" value="DUF2780"/>
    <property type="match status" value="1"/>
</dbReference>
<protein>
    <submittedName>
        <fullName evidence="1">DUF2780 domain-containing protein</fullName>
    </submittedName>
</protein>
<dbReference type="Proteomes" id="UP000279760">
    <property type="component" value="Chromosome 1"/>
</dbReference>
<evidence type="ECO:0000313" key="2">
    <source>
        <dbReference type="Proteomes" id="UP000279760"/>
    </source>
</evidence>